<evidence type="ECO:0000256" key="3">
    <source>
        <dbReference type="ARBA" id="ARBA00023004"/>
    </source>
</evidence>
<dbReference type="InterPro" id="IPR009016">
    <property type="entry name" value="Fe_hydrogenase"/>
</dbReference>
<evidence type="ECO:0000259" key="5">
    <source>
        <dbReference type="PROSITE" id="PS50112"/>
    </source>
</evidence>
<reference evidence="8 9" key="1">
    <citation type="submission" date="2018-08" db="EMBL/GenBank/DDBJ databases">
        <title>Murine metabolic-syndrome-specific gut microbial biobank.</title>
        <authorList>
            <person name="Liu C."/>
        </authorList>
    </citation>
    <scope>NUCLEOTIDE SEQUENCE [LARGE SCALE GENOMIC DNA]</scope>
    <source>
        <strain evidence="8 9">583</strain>
    </source>
</reference>
<dbReference type="Pfam" id="PF13237">
    <property type="entry name" value="Fer4_10"/>
    <property type="match status" value="1"/>
</dbReference>
<dbReference type="InterPro" id="IPR000014">
    <property type="entry name" value="PAS"/>
</dbReference>
<dbReference type="Gene3D" id="3.30.70.20">
    <property type="match status" value="1"/>
</dbReference>
<dbReference type="SUPFAM" id="SSF55785">
    <property type="entry name" value="PYP-like sensor domain (PAS domain)"/>
    <property type="match status" value="1"/>
</dbReference>
<evidence type="ECO:0000313" key="8">
    <source>
        <dbReference type="EMBL" id="NBI05370.1"/>
    </source>
</evidence>
<sequence length="578" mass="65897">MNFLNFSKANCKNCYKCLRYCPVKAIQIKNEQATIIEERCIGCGQCMRICPQDARKVKSDIKNVKRVLNANRKVVVSIAPSFSAAFDVDNPLKIIRGLELLGFNNIEETAIGAQIVTELYRDFIKENNLKNIITTSCPSSCYLIEKYFPSLIDYTIPVVSPMLAHGKLIKKKYGMDSFVVFIGPCTAKKIESDNFQHKGVIDAVLNFEEILEWFEDEKIYLNNLTPKEFDNSSDINSLKYPLKGGVIGNLLQGEFKEKYSLITVDGIEECMQVFESLQNNTLENVVVEAHVCTGSCIGGAAMPKEENDFYKKKLRVSKYISDKNSAIEDNAETNIKNDYEIKDFIKKMYDRSYFKEEVSEEKITKVLNEMGKYAKIDELNCGACGYDSCRKKAIAIIEGMAEKNMCLPYMRSKAESLKNIIFENSPNAIILMDNELNIIEFNPSAEKFFGVESSKIKFKPISKLLDDEIFYRVKMDKKNIYRQKVYYDKYNKVVLQNILYLEKQNVVLSIMVDATMEESNKKELNRVKEQTIDAAQSVIEKQMRVAQEIASLLGETTAETKVILTKLKNISNGEMGEL</sequence>
<dbReference type="InterPro" id="IPR004108">
    <property type="entry name" value="Fe_hydrogenase_lsu_C"/>
</dbReference>
<dbReference type="InterPro" id="IPR007202">
    <property type="entry name" value="4Fe-4S_dom"/>
</dbReference>
<dbReference type="InterPro" id="IPR035965">
    <property type="entry name" value="PAS-like_dom_sf"/>
</dbReference>
<accession>A0A845QTR4</accession>
<dbReference type="InterPro" id="IPR050340">
    <property type="entry name" value="Cytosolic_Fe-S_CAF"/>
</dbReference>
<feature type="domain" description="PAS" evidence="5">
    <location>
        <begin position="414"/>
        <end position="456"/>
    </location>
</feature>
<evidence type="ECO:0000259" key="7">
    <source>
        <dbReference type="PROSITE" id="PS51656"/>
    </source>
</evidence>
<dbReference type="AlphaFoldDB" id="A0A845QTR4"/>
<evidence type="ECO:0000256" key="4">
    <source>
        <dbReference type="ARBA" id="ARBA00023014"/>
    </source>
</evidence>
<dbReference type="PANTHER" id="PTHR11615">
    <property type="entry name" value="NITRATE, FORMATE, IRON DEHYDROGENASE"/>
    <property type="match status" value="1"/>
</dbReference>
<keyword evidence="3" id="KW-0408">Iron</keyword>
<gene>
    <name evidence="8" type="ORF">D3Z33_00690</name>
</gene>
<feature type="domain" description="4Fe-4S ferredoxin-type" evidence="6">
    <location>
        <begin position="2"/>
        <end position="30"/>
    </location>
</feature>
<evidence type="ECO:0000256" key="2">
    <source>
        <dbReference type="ARBA" id="ARBA00022723"/>
    </source>
</evidence>
<dbReference type="GO" id="GO:0051539">
    <property type="term" value="F:4 iron, 4 sulfur cluster binding"/>
    <property type="evidence" value="ECO:0007669"/>
    <property type="project" value="UniProtKB-KW"/>
</dbReference>
<keyword evidence="9" id="KW-1185">Reference proteome</keyword>
<keyword evidence="4" id="KW-0411">Iron-sulfur</keyword>
<dbReference type="EMBL" id="QXXA01000001">
    <property type="protein sequence ID" value="NBI05370.1"/>
    <property type="molecule type" value="Genomic_DNA"/>
</dbReference>
<dbReference type="Gene3D" id="3.40.950.10">
    <property type="entry name" value="Fe-only Hydrogenase (Larger Subunit), Chain L, domain 3"/>
    <property type="match status" value="1"/>
</dbReference>
<dbReference type="PROSITE" id="PS51379">
    <property type="entry name" value="4FE4S_FER_2"/>
    <property type="match status" value="2"/>
</dbReference>
<feature type="domain" description="4Fe-4S ferredoxin-type" evidence="6">
    <location>
        <begin position="31"/>
        <end position="60"/>
    </location>
</feature>
<evidence type="ECO:0000259" key="6">
    <source>
        <dbReference type="PROSITE" id="PS51379"/>
    </source>
</evidence>
<dbReference type="InterPro" id="IPR017896">
    <property type="entry name" value="4Fe4S_Fe-S-bd"/>
</dbReference>
<keyword evidence="2" id="KW-0479">Metal-binding</keyword>
<dbReference type="PROSITE" id="PS00198">
    <property type="entry name" value="4FE4S_FER_1"/>
    <property type="match status" value="1"/>
</dbReference>
<name>A0A845QTR4_9CLOT</name>
<dbReference type="PROSITE" id="PS51656">
    <property type="entry name" value="4FE4S"/>
    <property type="match status" value="1"/>
</dbReference>
<evidence type="ECO:0000256" key="1">
    <source>
        <dbReference type="ARBA" id="ARBA00022485"/>
    </source>
</evidence>
<proteinExistence type="predicted"/>
<comment type="caution">
    <text evidence="8">The sequence shown here is derived from an EMBL/GenBank/DDBJ whole genome shotgun (WGS) entry which is preliminary data.</text>
</comment>
<dbReference type="Gene3D" id="1.10.15.40">
    <property type="entry name" value="Electron transport complex subunit B, putative Fe-S cluster"/>
    <property type="match status" value="1"/>
</dbReference>
<evidence type="ECO:0000313" key="9">
    <source>
        <dbReference type="Proteomes" id="UP000467132"/>
    </source>
</evidence>
<dbReference type="SUPFAM" id="SSF54862">
    <property type="entry name" value="4Fe-4S ferredoxins"/>
    <property type="match status" value="1"/>
</dbReference>
<keyword evidence="1" id="KW-0004">4Fe-4S</keyword>
<dbReference type="InterPro" id="IPR017900">
    <property type="entry name" value="4Fe4S_Fe_S_CS"/>
</dbReference>
<dbReference type="RefSeq" id="WP_160195881.1">
    <property type="nucleotide sequence ID" value="NZ_QXXA01000001.1"/>
</dbReference>
<dbReference type="PROSITE" id="PS50112">
    <property type="entry name" value="PAS"/>
    <property type="match status" value="1"/>
</dbReference>
<dbReference type="SMART" id="SM00091">
    <property type="entry name" value="PAS"/>
    <property type="match status" value="1"/>
</dbReference>
<organism evidence="8 9">
    <name type="scientific">Senegalia massiliensis</name>
    <dbReference type="NCBI Taxonomy" id="1720316"/>
    <lineage>
        <taxon>Bacteria</taxon>
        <taxon>Bacillati</taxon>
        <taxon>Bacillota</taxon>
        <taxon>Clostridia</taxon>
        <taxon>Eubacteriales</taxon>
        <taxon>Clostridiaceae</taxon>
        <taxon>Senegalia</taxon>
    </lineage>
</organism>
<dbReference type="Pfam" id="PF02906">
    <property type="entry name" value="Fe_hyd_lg_C"/>
    <property type="match status" value="1"/>
</dbReference>
<dbReference type="Proteomes" id="UP000467132">
    <property type="component" value="Unassembled WGS sequence"/>
</dbReference>
<dbReference type="GO" id="GO:0046872">
    <property type="term" value="F:metal ion binding"/>
    <property type="evidence" value="ECO:0007669"/>
    <property type="project" value="UniProtKB-KW"/>
</dbReference>
<dbReference type="Gene3D" id="3.30.450.20">
    <property type="entry name" value="PAS domain"/>
    <property type="match status" value="1"/>
</dbReference>
<feature type="domain" description="4Fe-4S" evidence="7">
    <location>
        <begin position="362"/>
        <end position="423"/>
    </location>
</feature>
<dbReference type="SUPFAM" id="SSF53920">
    <property type="entry name" value="Fe-only hydrogenase"/>
    <property type="match status" value="1"/>
</dbReference>
<dbReference type="NCBIfam" id="TIGR00229">
    <property type="entry name" value="sensory_box"/>
    <property type="match status" value="1"/>
</dbReference>
<dbReference type="Pfam" id="PF13188">
    <property type="entry name" value="PAS_8"/>
    <property type="match status" value="1"/>
</dbReference>
<dbReference type="OrthoDB" id="9798098at2"/>
<dbReference type="Pfam" id="PF04060">
    <property type="entry name" value="FeS"/>
    <property type="match status" value="1"/>
</dbReference>
<protein>
    <submittedName>
        <fullName evidence="8">PAS domain S-box protein</fullName>
    </submittedName>
</protein>